<keyword evidence="3" id="KW-1185">Reference proteome</keyword>
<reference evidence="2" key="1">
    <citation type="submission" date="2022-11" db="EMBL/GenBank/DDBJ databases">
        <title>Chromosome-level genome of Pogonophryne albipinna.</title>
        <authorList>
            <person name="Jo E."/>
        </authorList>
    </citation>
    <scope>NUCLEOTIDE SEQUENCE</scope>
    <source>
        <strain evidence="2">SGF0006</strain>
        <tissue evidence="2">Muscle</tissue>
    </source>
</reference>
<protein>
    <recommendedName>
        <fullName evidence="4">SH3 domain-containing kinase-binding protein 1</fullName>
    </recommendedName>
</protein>
<evidence type="ECO:0000313" key="3">
    <source>
        <dbReference type="Proteomes" id="UP001219934"/>
    </source>
</evidence>
<evidence type="ECO:0000256" key="1">
    <source>
        <dbReference type="SAM" id="MobiDB-lite"/>
    </source>
</evidence>
<feature type="non-terminal residue" evidence="2">
    <location>
        <position position="207"/>
    </location>
</feature>
<dbReference type="Proteomes" id="UP001219934">
    <property type="component" value="Unassembled WGS sequence"/>
</dbReference>
<sequence length="207" mass="23367">TVHSTVLQWTVSCYHRCYCISPLSPAKQDVDLKTLALVFLSLTMGNYSSALIPVTEEFDSVVSMAERLNEQVALMMEEEEKQKQSQEIDSSSLQENSQEMSQSGPSLPASAAAPKSVSTQSVTSLLPKALSAVLYPTGRSSDPQQSRSPASLEQVQSELRELRDQFQLMKRQHNKEIKLLMSELDEEKRIRLTIQMEMQRMKKHMSK</sequence>
<dbReference type="EMBL" id="JAPTMU010000016">
    <property type="protein sequence ID" value="KAJ4929529.1"/>
    <property type="molecule type" value="Genomic_DNA"/>
</dbReference>
<feature type="region of interest" description="Disordered" evidence="1">
    <location>
        <begin position="136"/>
        <end position="156"/>
    </location>
</feature>
<name>A0AAD6ARL1_9TELE</name>
<evidence type="ECO:0000313" key="2">
    <source>
        <dbReference type="EMBL" id="KAJ4929529.1"/>
    </source>
</evidence>
<feature type="region of interest" description="Disordered" evidence="1">
    <location>
        <begin position="77"/>
        <end position="115"/>
    </location>
</feature>
<feature type="compositionally biased region" description="Polar residues" evidence="1">
    <location>
        <begin position="138"/>
        <end position="156"/>
    </location>
</feature>
<feature type="compositionally biased region" description="Low complexity" evidence="1">
    <location>
        <begin position="101"/>
        <end position="115"/>
    </location>
</feature>
<comment type="caution">
    <text evidence="2">The sequence shown here is derived from an EMBL/GenBank/DDBJ whole genome shotgun (WGS) entry which is preliminary data.</text>
</comment>
<accession>A0AAD6ARL1</accession>
<dbReference type="AlphaFoldDB" id="A0AAD6ARL1"/>
<gene>
    <name evidence="2" type="ORF">JOQ06_018553</name>
</gene>
<organism evidence="2 3">
    <name type="scientific">Pogonophryne albipinna</name>
    <dbReference type="NCBI Taxonomy" id="1090488"/>
    <lineage>
        <taxon>Eukaryota</taxon>
        <taxon>Metazoa</taxon>
        <taxon>Chordata</taxon>
        <taxon>Craniata</taxon>
        <taxon>Vertebrata</taxon>
        <taxon>Euteleostomi</taxon>
        <taxon>Actinopterygii</taxon>
        <taxon>Neopterygii</taxon>
        <taxon>Teleostei</taxon>
        <taxon>Neoteleostei</taxon>
        <taxon>Acanthomorphata</taxon>
        <taxon>Eupercaria</taxon>
        <taxon>Perciformes</taxon>
        <taxon>Notothenioidei</taxon>
        <taxon>Pogonophryne</taxon>
    </lineage>
</organism>
<proteinExistence type="predicted"/>
<evidence type="ECO:0008006" key="4">
    <source>
        <dbReference type="Google" id="ProtNLM"/>
    </source>
</evidence>